<dbReference type="EMBL" id="NMUH01000059">
    <property type="protein sequence ID" value="MQL70171.1"/>
    <property type="molecule type" value="Genomic_DNA"/>
</dbReference>
<reference evidence="1" key="1">
    <citation type="submission" date="2017-07" db="EMBL/GenBank/DDBJ databases">
        <title>Taro Niue Genome Assembly and Annotation.</title>
        <authorList>
            <person name="Atibalentja N."/>
            <person name="Keating K."/>
            <person name="Fields C.J."/>
        </authorList>
    </citation>
    <scope>NUCLEOTIDE SEQUENCE</scope>
    <source>
        <strain evidence="1">Niue_2</strain>
        <tissue evidence="1">Leaf</tissue>
    </source>
</reference>
<evidence type="ECO:0000313" key="2">
    <source>
        <dbReference type="Proteomes" id="UP000652761"/>
    </source>
</evidence>
<accession>A0A843TH98</accession>
<evidence type="ECO:0000313" key="1">
    <source>
        <dbReference type="EMBL" id="MQL70171.1"/>
    </source>
</evidence>
<sequence>MAGRHWTSFPEQPVCRIGTAGRHKMGAGRHWILFPEQPVLRFGTVCRLHHQGRSTHYRNIPT</sequence>
<gene>
    <name evidence="1" type="ORF">Taro_002490</name>
</gene>
<keyword evidence="2" id="KW-1185">Reference proteome</keyword>
<comment type="caution">
    <text evidence="1">The sequence shown here is derived from an EMBL/GenBank/DDBJ whole genome shotgun (WGS) entry which is preliminary data.</text>
</comment>
<dbReference type="Proteomes" id="UP000652761">
    <property type="component" value="Unassembled WGS sequence"/>
</dbReference>
<dbReference type="AlphaFoldDB" id="A0A843TH98"/>
<name>A0A843TH98_COLES</name>
<protein>
    <submittedName>
        <fullName evidence="1">Uncharacterized protein</fullName>
    </submittedName>
</protein>
<organism evidence="1 2">
    <name type="scientific">Colocasia esculenta</name>
    <name type="common">Wild taro</name>
    <name type="synonym">Arum esculentum</name>
    <dbReference type="NCBI Taxonomy" id="4460"/>
    <lineage>
        <taxon>Eukaryota</taxon>
        <taxon>Viridiplantae</taxon>
        <taxon>Streptophyta</taxon>
        <taxon>Embryophyta</taxon>
        <taxon>Tracheophyta</taxon>
        <taxon>Spermatophyta</taxon>
        <taxon>Magnoliopsida</taxon>
        <taxon>Liliopsida</taxon>
        <taxon>Araceae</taxon>
        <taxon>Aroideae</taxon>
        <taxon>Colocasieae</taxon>
        <taxon>Colocasia</taxon>
    </lineage>
</organism>
<proteinExistence type="predicted"/>